<comment type="subunit">
    <text evidence="3 11">Monomer.</text>
</comment>
<dbReference type="GO" id="GO:0005737">
    <property type="term" value="C:cytoplasm"/>
    <property type="evidence" value="ECO:0007669"/>
    <property type="project" value="UniProtKB-SubCell"/>
</dbReference>
<feature type="domain" description="DALR anticodon binding" evidence="13">
    <location>
        <begin position="448"/>
        <end position="568"/>
    </location>
</feature>
<dbReference type="CDD" id="cd00671">
    <property type="entry name" value="ArgRS_core"/>
    <property type="match status" value="1"/>
</dbReference>
<dbReference type="InterPro" id="IPR001278">
    <property type="entry name" value="Arg-tRNA-ligase"/>
</dbReference>
<sequence length="582" mass="63089">MIQAKSELAQALAAAVALVAPDAAVTPAFESPKQAAHGDLAITLAMQLAKPLRLAPRAVAEQLVAALNAQPAVQRWVSALEIAGPGFINLRLKPEAKQAVVAEVLAGGERFGVQPANGNKVIVEFVSANPTGPLHVGHASQAALGSTVCNLLASQGWAVQREFYYNDAGVQIGTLAHSTQLRIKGFKPGDACWPTDPDNPESKKFYNGEYIADIAADFLAKKMVKADDREFTASGDPDDLDSIRQFAVAYLRHEQDLDLQAFGVRFDNYFLETNLYANNAVETTVGKLVASGKTYEADNALWLRTTEYGDDKDRVMRKSDGTYTYFVPDVAYHLDKWERGFAKAINVQGSDHHGTVARVRAGLQAANEGVPQGWPDYLLHKMITVMRGGQEVKISKRAGSYVTLRDLIDWTSRDAVRFFLVSRKADTEFVFDIDVALKQSDENPVFYVQYAHARICSVLRQFADKGGDLSKVGQADLSLLTAPSEAALMLKLAEFPETLAAAARDLAPHDIAYYARSVAASFHSYYAAERFLVDDAALALARLALLTASAQVLRNALAILGVSAPEAMNRDEAVDTPTPAAS</sequence>
<dbReference type="PROSITE" id="PS00178">
    <property type="entry name" value="AA_TRNA_LIGASE_I"/>
    <property type="match status" value="1"/>
</dbReference>
<evidence type="ECO:0000313" key="16">
    <source>
        <dbReference type="Proteomes" id="UP001139353"/>
    </source>
</evidence>
<dbReference type="InterPro" id="IPR001412">
    <property type="entry name" value="aa-tRNA-synth_I_CS"/>
</dbReference>
<dbReference type="InterPro" id="IPR036695">
    <property type="entry name" value="Arg-tRNA-synth_N_sf"/>
</dbReference>
<comment type="similarity">
    <text evidence="2 11 12">Belongs to the class-I aminoacyl-tRNA synthetase family.</text>
</comment>
<dbReference type="Pfam" id="PF03485">
    <property type="entry name" value="Arg_tRNA_synt_N"/>
    <property type="match status" value="1"/>
</dbReference>
<keyword evidence="6 11" id="KW-0547">Nucleotide-binding</keyword>
<organism evidence="15 16">
    <name type="scientific">Scleromatobacter humisilvae</name>
    <dbReference type="NCBI Taxonomy" id="2897159"/>
    <lineage>
        <taxon>Bacteria</taxon>
        <taxon>Pseudomonadati</taxon>
        <taxon>Pseudomonadota</taxon>
        <taxon>Betaproteobacteria</taxon>
        <taxon>Burkholderiales</taxon>
        <taxon>Sphaerotilaceae</taxon>
        <taxon>Scleromatobacter</taxon>
    </lineage>
</organism>
<evidence type="ECO:0000256" key="11">
    <source>
        <dbReference type="HAMAP-Rule" id="MF_00123"/>
    </source>
</evidence>
<dbReference type="SMART" id="SM01016">
    <property type="entry name" value="Arg_tRNA_synt_N"/>
    <property type="match status" value="1"/>
</dbReference>
<gene>
    <name evidence="11 15" type="primary">argS</name>
    <name evidence="15" type="ORF">LPC04_09280</name>
</gene>
<evidence type="ECO:0000259" key="13">
    <source>
        <dbReference type="SMART" id="SM00836"/>
    </source>
</evidence>
<dbReference type="Gene3D" id="3.30.1360.70">
    <property type="entry name" value="Arginyl tRNA synthetase N-terminal domain"/>
    <property type="match status" value="1"/>
</dbReference>
<keyword evidence="4 11" id="KW-0963">Cytoplasm</keyword>
<dbReference type="GO" id="GO:0006420">
    <property type="term" value="P:arginyl-tRNA aminoacylation"/>
    <property type="evidence" value="ECO:0007669"/>
    <property type="project" value="UniProtKB-UniRule"/>
</dbReference>
<dbReference type="SUPFAM" id="SSF47323">
    <property type="entry name" value="Anticodon-binding domain of a subclass of class I aminoacyl-tRNA synthetases"/>
    <property type="match status" value="1"/>
</dbReference>
<dbReference type="SMART" id="SM00836">
    <property type="entry name" value="DALR_1"/>
    <property type="match status" value="1"/>
</dbReference>
<dbReference type="RefSeq" id="WP_275681888.1">
    <property type="nucleotide sequence ID" value="NZ_JAJLJH010000001.1"/>
</dbReference>
<evidence type="ECO:0000256" key="2">
    <source>
        <dbReference type="ARBA" id="ARBA00005594"/>
    </source>
</evidence>
<dbReference type="Gene3D" id="3.40.50.620">
    <property type="entry name" value="HUPs"/>
    <property type="match status" value="1"/>
</dbReference>
<dbReference type="SUPFAM" id="SSF55190">
    <property type="entry name" value="Arginyl-tRNA synthetase (ArgRS), N-terminal 'additional' domain"/>
    <property type="match status" value="1"/>
</dbReference>
<evidence type="ECO:0000256" key="10">
    <source>
        <dbReference type="ARBA" id="ARBA00049339"/>
    </source>
</evidence>
<dbReference type="InterPro" id="IPR035684">
    <property type="entry name" value="ArgRS_core"/>
</dbReference>
<comment type="subcellular location">
    <subcellularLocation>
        <location evidence="1 11">Cytoplasm</location>
    </subcellularLocation>
</comment>
<keyword evidence="8 11" id="KW-0648">Protein biosynthesis</keyword>
<dbReference type="InterPro" id="IPR009080">
    <property type="entry name" value="tRNAsynth_Ia_anticodon-bd"/>
</dbReference>
<dbReference type="Pfam" id="PF00750">
    <property type="entry name" value="tRNA-synt_1d"/>
    <property type="match status" value="1"/>
</dbReference>
<dbReference type="FunFam" id="1.10.730.10:FF:000008">
    <property type="entry name" value="Arginine--tRNA ligase"/>
    <property type="match status" value="1"/>
</dbReference>
<dbReference type="PANTHER" id="PTHR11956">
    <property type="entry name" value="ARGINYL-TRNA SYNTHETASE"/>
    <property type="match status" value="1"/>
</dbReference>
<dbReference type="EC" id="6.1.1.19" evidence="11"/>
<name>A0A9X1YGZ9_9BURK</name>
<dbReference type="Gene3D" id="1.10.730.10">
    <property type="entry name" value="Isoleucyl-tRNA Synthetase, Domain 1"/>
    <property type="match status" value="1"/>
</dbReference>
<dbReference type="InterPro" id="IPR014729">
    <property type="entry name" value="Rossmann-like_a/b/a_fold"/>
</dbReference>
<dbReference type="PRINTS" id="PR01038">
    <property type="entry name" value="TRNASYNTHARG"/>
</dbReference>
<proteinExistence type="inferred from homology"/>
<dbReference type="NCBIfam" id="TIGR00456">
    <property type="entry name" value="argS"/>
    <property type="match status" value="1"/>
</dbReference>
<dbReference type="GO" id="GO:0004814">
    <property type="term" value="F:arginine-tRNA ligase activity"/>
    <property type="evidence" value="ECO:0007669"/>
    <property type="project" value="UniProtKB-UniRule"/>
</dbReference>
<dbReference type="InterPro" id="IPR008909">
    <property type="entry name" value="DALR_anticod-bd"/>
</dbReference>
<evidence type="ECO:0000256" key="5">
    <source>
        <dbReference type="ARBA" id="ARBA00022598"/>
    </source>
</evidence>
<keyword evidence="7 11" id="KW-0067">ATP-binding</keyword>
<dbReference type="AlphaFoldDB" id="A0A9X1YGZ9"/>
<evidence type="ECO:0000256" key="1">
    <source>
        <dbReference type="ARBA" id="ARBA00004496"/>
    </source>
</evidence>
<dbReference type="Proteomes" id="UP001139353">
    <property type="component" value="Unassembled WGS sequence"/>
</dbReference>
<evidence type="ECO:0000256" key="6">
    <source>
        <dbReference type="ARBA" id="ARBA00022741"/>
    </source>
</evidence>
<evidence type="ECO:0000256" key="12">
    <source>
        <dbReference type="RuleBase" id="RU363038"/>
    </source>
</evidence>
<dbReference type="InterPro" id="IPR005148">
    <property type="entry name" value="Arg-tRNA-synth_N"/>
</dbReference>
<comment type="caution">
    <text evidence="15">The sequence shown here is derived from an EMBL/GenBank/DDBJ whole genome shotgun (WGS) entry which is preliminary data.</text>
</comment>
<evidence type="ECO:0000313" key="15">
    <source>
        <dbReference type="EMBL" id="MCK9685898.1"/>
    </source>
</evidence>
<accession>A0A9X1YGZ9</accession>
<keyword evidence="16" id="KW-1185">Reference proteome</keyword>
<keyword evidence="9 11" id="KW-0030">Aminoacyl-tRNA synthetase</keyword>
<comment type="catalytic activity">
    <reaction evidence="10 11">
        <text>tRNA(Arg) + L-arginine + ATP = L-arginyl-tRNA(Arg) + AMP + diphosphate</text>
        <dbReference type="Rhea" id="RHEA:20301"/>
        <dbReference type="Rhea" id="RHEA-COMP:9658"/>
        <dbReference type="Rhea" id="RHEA-COMP:9673"/>
        <dbReference type="ChEBI" id="CHEBI:30616"/>
        <dbReference type="ChEBI" id="CHEBI:32682"/>
        <dbReference type="ChEBI" id="CHEBI:33019"/>
        <dbReference type="ChEBI" id="CHEBI:78442"/>
        <dbReference type="ChEBI" id="CHEBI:78513"/>
        <dbReference type="ChEBI" id="CHEBI:456215"/>
        <dbReference type="EC" id="6.1.1.19"/>
    </reaction>
</comment>
<evidence type="ECO:0000256" key="3">
    <source>
        <dbReference type="ARBA" id="ARBA00011245"/>
    </source>
</evidence>
<evidence type="ECO:0000256" key="4">
    <source>
        <dbReference type="ARBA" id="ARBA00022490"/>
    </source>
</evidence>
<dbReference type="GO" id="GO:0005524">
    <property type="term" value="F:ATP binding"/>
    <property type="evidence" value="ECO:0007669"/>
    <property type="project" value="UniProtKB-UniRule"/>
</dbReference>
<feature type="domain" description="Arginyl tRNA synthetase N-terminal" evidence="14">
    <location>
        <begin position="6"/>
        <end position="92"/>
    </location>
</feature>
<feature type="short sequence motif" description="'HIGH' region" evidence="11">
    <location>
        <begin position="128"/>
        <end position="138"/>
    </location>
</feature>
<dbReference type="PANTHER" id="PTHR11956:SF5">
    <property type="entry name" value="ARGININE--TRNA LIGASE, CYTOPLASMIC"/>
    <property type="match status" value="1"/>
</dbReference>
<evidence type="ECO:0000259" key="14">
    <source>
        <dbReference type="SMART" id="SM01016"/>
    </source>
</evidence>
<dbReference type="FunFam" id="3.40.50.620:FF:000062">
    <property type="entry name" value="Arginine--tRNA ligase"/>
    <property type="match status" value="1"/>
</dbReference>
<protein>
    <recommendedName>
        <fullName evidence="11">Arginine--tRNA ligase</fullName>
        <ecNumber evidence="11">6.1.1.19</ecNumber>
    </recommendedName>
    <alternativeName>
        <fullName evidence="11">Arginyl-tRNA synthetase</fullName>
        <shortName evidence="11">ArgRS</shortName>
    </alternativeName>
</protein>
<reference evidence="15" key="1">
    <citation type="submission" date="2021-11" db="EMBL/GenBank/DDBJ databases">
        <title>BS-T2-15 a new species belonging to the Comamonadaceae family isolated from the soil of a French oak forest.</title>
        <authorList>
            <person name="Mieszkin S."/>
            <person name="Alain K."/>
        </authorList>
    </citation>
    <scope>NUCLEOTIDE SEQUENCE</scope>
    <source>
        <strain evidence="15">BS-T2-15</strain>
    </source>
</reference>
<keyword evidence="5 11" id="KW-0436">Ligase</keyword>
<dbReference type="Pfam" id="PF05746">
    <property type="entry name" value="DALR_1"/>
    <property type="match status" value="1"/>
</dbReference>
<dbReference type="SUPFAM" id="SSF52374">
    <property type="entry name" value="Nucleotidylyl transferase"/>
    <property type="match status" value="1"/>
</dbReference>
<evidence type="ECO:0000256" key="7">
    <source>
        <dbReference type="ARBA" id="ARBA00022840"/>
    </source>
</evidence>
<dbReference type="HAMAP" id="MF_00123">
    <property type="entry name" value="Arg_tRNA_synth"/>
    <property type="match status" value="1"/>
</dbReference>
<dbReference type="EMBL" id="JAJLJH010000001">
    <property type="protein sequence ID" value="MCK9685898.1"/>
    <property type="molecule type" value="Genomic_DNA"/>
</dbReference>
<evidence type="ECO:0000256" key="8">
    <source>
        <dbReference type="ARBA" id="ARBA00022917"/>
    </source>
</evidence>
<evidence type="ECO:0000256" key="9">
    <source>
        <dbReference type="ARBA" id="ARBA00023146"/>
    </source>
</evidence>